<accession>A0A7W6LP85</accession>
<proteinExistence type="predicted"/>
<sequence length="93" mass="10128">MRVKFNADYDHKWPSRAMTHFPAGYEGTVKREVGERAIAKGRATEVKRRGKAVADAAAPANADLGTGRGMAKPDDAHHVGRIVRDQIMDGADK</sequence>
<evidence type="ECO:0000313" key="2">
    <source>
        <dbReference type="Proteomes" id="UP000590524"/>
    </source>
</evidence>
<dbReference type="RefSeq" id="WP_188081776.1">
    <property type="nucleotide sequence ID" value="NZ_JACIEU010000006.1"/>
</dbReference>
<comment type="caution">
    <text evidence="1">The sequence shown here is derived from an EMBL/GenBank/DDBJ whole genome shotgun (WGS) entry which is preliminary data.</text>
</comment>
<dbReference type="AlphaFoldDB" id="A0A7W6LP85"/>
<dbReference type="Proteomes" id="UP000590524">
    <property type="component" value="Unassembled WGS sequence"/>
</dbReference>
<reference evidence="1 2" key="1">
    <citation type="submission" date="2020-08" db="EMBL/GenBank/DDBJ databases">
        <title>Genomic Encyclopedia of Type Strains, Phase IV (KMG-IV): sequencing the most valuable type-strain genomes for metagenomic binning, comparative biology and taxonomic classification.</title>
        <authorList>
            <person name="Goeker M."/>
        </authorList>
    </citation>
    <scope>NUCLEOTIDE SEQUENCE [LARGE SCALE GENOMIC DNA]</scope>
    <source>
        <strain evidence="1 2">DSM 19371</strain>
    </source>
</reference>
<organism evidence="1 2">
    <name type="scientific">Sphingobium scionense</name>
    <dbReference type="NCBI Taxonomy" id="1404341"/>
    <lineage>
        <taxon>Bacteria</taxon>
        <taxon>Pseudomonadati</taxon>
        <taxon>Pseudomonadota</taxon>
        <taxon>Alphaproteobacteria</taxon>
        <taxon>Sphingomonadales</taxon>
        <taxon>Sphingomonadaceae</taxon>
        <taxon>Sphingobium</taxon>
    </lineage>
</organism>
<evidence type="ECO:0000313" key="1">
    <source>
        <dbReference type="EMBL" id="MBB4147995.1"/>
    </source>
</evidence>
<protein>
    <submittedName>
        <fullName evidence="1">Uncharacterized protein</fullName>
    </submittedName>
</protein>
<dbReference type="EMBL" id="JACIEU010000006">
    <property type="protein sequence ID" value="MBB4147995.1"/>
    <property type="molecule type" value="Genomic_DNA"/>
</dbReference>
<name>A0A7W6LP85_9SPHN</name>
<gene>
    <name evidence="1" type="ORF">GGQ90_001773</name>
</gene>
<keyword evidence="2" id="KW-1185">Reference proteome</keyword>